<sequence>MKWYSLLSASFLLGTVIAADPVDQVPEPTKYRLMVTTHGDVKDIDDNYLSCDVEGNVGIFGTEREPILIHDIMPGKKSDNLVFFDTRPGDELFHGLSLLGWQGNMHLKDILYPTRFRPENDTDIYTPDTYSWNEFWFTEGKNGMKELFWGAKGEHPGWVAVPLGDATYFIRWYDGECNAGLGDFGANSDKQKQVRTRLRRVGTL</sequence>
<name>A0ACD3YVV3_FUSSC</name>
<reference evidence="1" key="1">
    <citation type="submission" date="2021-11" db="EMBL/GenBank/DDBJ databases">
        <title>Fusarium solani-melongenae Genome sequencing and assembly.</title>
        <authorList>
            <person name="Xie S."/>
            <person name="Huang L."/>
            <person name="Zhang X."/>
        </authorList>
    </citation>
    <scope>NUCLEOTIDE SEQUENCE</scope>
    <source>
        <strain evidence="1">CRI 24-3</strain>
    </source>
</reference>
<gene>
    <name evidence="1" type="ORF">LCI18_004034</name>
</gene>
<dbReference type="EMBL" id="CP090033">
    <property type="protein sequence ID" value="UPK93099.1"/>
    <property type="molecule type" value="Genomic_DNA"/>
</dbReference>
<accession>A0ACD3YVV3</accession>
<dbReference type="Proteomes" id="UP000830768">
    <property type="component" value="Chromosome 4"/>
</dbReference>
<proteinExistence type="predicted"/>
<evidence type="ECO:0000313" key="1">
    <source>
        <dbReference type="EMBL" id="UPK93099.1"/>
    </source>
</evidence>
<organism evidence="1 2">
    <name type="scientific">Fusarium solani subsp. cucurbitae</name>
    <name type="common">Neocosmosporum cucurbitae</name>
    <dbReference type="NCBI Taxonomy" id="2747967"/>
    <lineage>
        <taxon>Eukaryota</taxon>
        <taxon>Fungi</taxon>
        <taxon>Dikarya</taxon>
        <taxon>Ascomycota</taxon>
        <taxon>Pezizomycotina</taxon>
        <taxon>Sordariomycetes</taxon>
        <taxon>Hypocreomycetidae</taxon>
        <taxon>Hypocreales</taxon>
        <taxon>Nectriaceae</taxon>
        <taxon>Fusarium</taxon>
        <taxon>Fusarium solani species complex</taxon>
    </lineage>
</organism>
<protein>
    <submittedName>
        <fullName evidence="1">Uncharacterized protein</fullName>
    </submittedName>
</protein>
<keyword evidence="2" id="KW-1185">Reference proteome</keyword>
<evidence type="ECO:0000313" key="2">
    <source>
        <dbReference type="Proteomes" id="UP000830768"/>
    </source>
</evidence>